<feature type="compositionally biased region" description="Polar residues" evidence="1">
    <location>
        <begin position="49"/>
        <end position="58"/>
    </location>
</feature>
<feature type="compositionally biased region" description="Polar residues" evidence="1">
    <location>
        <begin position="69"/>
        <end position="82"/>
    </location>
</feature>
<evidence type="ECO:0000256" key="1">
    <source>
        <dbReference type="SAM" id="MobiDB-lite"/>
    </source>
</evidence>
<evidence type="ECO:0000313" key="3">
    <source>
        <dbReference type="Proteomes" id="UP001189429"/>
    </source>
</evidence>
<accession>A0ABN9QV03</accession>
<sequence>MLSPAPSAPGAPAATPQAAADAFLAAAAAGQRAGAQRWPGRQTPRCPGATTSSRPQTSRKIKDREHGHTTQSTHLGHTSRTCTTDRHSRHTSAACANGRHQ</sequence>
<feature type="region of interest" description="Disordered" evidence="1">
    <location>
        <begin position="29"/>
        <end position="101"/>
    </location>
</feature>
<evidence type="ECO:0000313" key="2">
    <source>
        <dbReference type="EMBL" id="CAK0810128.1"/>
    </source>
</evidence>
<keyword evidence="3" id="KW-1185">Reference proteome</keyword>
<reference evidence="2" key="1">
    <citation type="submission" date="2023-10" db="EMBL/GenBank/DDBJ databases">
        <authorList>
            <person name="Chen Y."/>
            <person name="Shah S."/>
            <person name="Dougan E. K."/>
            <person name="Thang M."/>
            <person name="Chan C."/>
        </authorList>
    </citation>
    <scope>NUCLEOTIDE SEQUENCE [LARGE SCALE GENOMIC DNA]</scope>
</reference>
<dbReference type="Proteomes" id="UP001189429">
    <property type="component" value="Unassembled WGS sequence"/>
</dbReference>
<dbReference type="EMBL" id="CAUYUJ010004568">
    <property type="protein sequence ID" value="CAK0810128.1"/>
    <property type="molecule type" value="Genomic_DNA"/>
</dbReference>
<comment type="caution">
    <text evidence="2">The sequence shown here is derived from an EMBL/GenBank/DDBJ whole genome shotgun (WGS) entry which is preliminary data.</text>
</comment>
<organism evidence="2 3">
    <name type="scientific">Prorocentrum cordatum</name>
    <dbReference type="NCBI Taxonomy" id="2364126"/>
    <lineage>
        <taxon>Eukaryota</taxon>
        <taxon>Sar</taxon>
        <taxon>Alveolata</taxon>
        <taxon>Dinophyceae</taxon>
        <taxon>Prorocentrales</taxon>
        <taxon>Prorocentraceae</taxon>
        <taxon>Prorocentrum</taxon>
    </lineage>
</organism>
<feature type="compositionally biased region" description="Low complexity" evidence="1">
    <location>
        <begin position="29"/>
        <end position="42"/>
    </location>
</feature>
<gene>
    <name evidence="2" type="ORF">PCOR1329_LOCUS15181</name>
</gene>
<protein>
    <submittedName>
        <fullName evidence="2">Uncharacterized protein</fullName>
    </submittedName>
</protein>
<proteinExistence type="predicted"/>
<name>A0ABN9QV03_9DINO</name>